<gene>
    <name evidence="7" type="ORF">J7I43_13590</name>
</gene>
<evidence type="ECO:0000256" key="4">
    <source>
        <dbReference type="ARBA" id="ARBA00023136"/>
    </source>
</evidence>
<feature type="transmembrane region" description="Helical" evidence="5">
    <location>
        <begin position="85"/>
        <end position="101"/>
    </location>
</feature>
<proteinExistence type="predicted"/>
<feature type="transmembrane region" description="Helical" evidence="5">
    <location>
        <begin position="107"/>
        <end position="127"/>
    </location>
</feature>
<comment type="subcellular location">
    <subcellularLocation>
        <location evidence="1">Endomembrane system</location>
        <topology evidence="1">Multi-pass membrane protein</topology>
    </subcellularLocation>
</comment>
<evidence type="ECO:0000259" key="6">
    <source>
        <dbReference type="SMART" id="SM00752"/>
    </source>
</evidence>
<feature type="transmembrane region" description="Helical" evidence="5">
    <location>
        <begin position="234"/>
        <end position="251"/>
    </location>
</feature>
<comment type="caution">
    <text evidence="7">The sequence shown here is derived from an EMBL/GenBank/DDBJ whole genome shotgun (WGS) entry which is preliminary data.</text>
</comment>
<dbReference type="InterPro" id="IPR011020">
    <property type="entry name" value="HTTM-like"/>
</dbReference>
<protein>
    <submittedName>
        <fullName evidence="7">DUF393 domain-containing protein</fullName>
    </submittedName>
</protein>
<dbReference type="InterPro" id="IPR052964">
    <property type="entry name" value="Sporulation_signal_mat"/>
</dbReference>
<evidence type="ECO:0000256" key="1">
    <source>
        <dbReference type="ARBA" id="ARBA00004127"/>
    </source>
</evidence>
<organism evidence="7 8">
    <name type="scientific">Chitinophaga chungangae</name>
    <dbReference type="NCBI Taxonomy" id="2821488"/>
    <lineage>
        <taxon>Bacteria</taxon>
        <taxon>Pseudomonadati</taxon>
        <taxon>Bacteroidota</taxon>
        <taxon>Chitinophagia</taxon>
        <taxon>Chitinophagales</taxon>
        <taxon>Chitinophagaceae</taxon>
        <taxon>Chitinophaga</taxon>
    </lineage>
</organism>
<dbReference type="RefSeq" id="WP_209146224.1">
    <property type="nucleotide sequence ID" value="NZ_JAGHKP010000002.1"/>
</dbReference>
<dbReference type="EMBL" id="JAGHKP010000002">
    <property type="protein sequence ID" value="MBO9153255.1"/>
    <property type="molecule type" value="Genomic_DNA"/>
</dbReference>
<feature type="domain" description="HTTM-like" evidence="6">
    <location>
        <begin position="13"/>
        <end position="272"/>
    </location>
</feature>
<name>A0ABS3YEZ4_9BACT</name>
<keyword evidence="3 5" id="KW-1133">Transmembrane helix</keyword>
<feature type="transmembrane region" description="Helical" evidence="5">
    <location>
        <begin position="21"/>
        <end position="41"/>
    </location>
</feature>
<keyword evidence="4 5" id="KW-0472">Membrane</keyword>
<sequence length="632" mass="72915">MNYLFKKVDEFYNKKIDGRGLAVFRILYCLVLLAEVIQFFYFRHLVFDKIPFIEEGPIDPTIPILLWIACIIFLVFGCFTRLASIVNYLFSLIFIGTITSYEYHMFYVYMGLNCLFIFLPVSQCWSLDRLFKKLRYSGIHTQYDPPMTVPALAYTLPVFITVGYVYIDSVFFKITSYNWMSGLGMWVPSSLPMITHSNASFLLDNEFLIKFLGYLTLAFETVFVFLFWFRKFRVPLLIIGLGLHIGILVQFPIPWFALGYSAIYLLMVPVKVWKKLFTRTKASSPVLTFYYDLECPLCLRTKIVIEHLDVAGKIKFASVQSYASAEPALKDIPEETLLLDIHSVDKKGKVYKGVDSYIRAFRSIFYLKPLSWLLRIPGIYHLAGKVYRFTAENRTRHRCTEANCGFKPQILPGAENQVKIMENISLKDLKVAGILAGVLFLTLLQLNTTYNSAFIKNLRESSGFESTKPGRTIGKASTGLSIITRTLFGITTHAVFMDFHFNKYNHIIAITYKPQDGGAPVFLPIIDEKGMPGFYIYGPNWVKWTFRVNAPNVNTRELETGIRDFTAFWAHRNNVDLNNATFEILVKKVETPVIWRKHFLEEQIRHPWQSAGEITWENRQFKVVSLSPIESL</sequence>
<evidence type="ECO:0000313" key="7">
    <source>
        <dbReference type="EMBL" id="MBO9153255.1"/>
    </source>
</evidence>
<dbReference type="Proteomes" id="UP000679126">
    <property type="component" value="Unassembled WGS sequence"/>
</dbReference>
<dbReference type="SMART" id="SM00752">
    <property type="entry name" value="HTTM"/>
    <property type="match status" value="1"/>
</dbReference>
<evidence type="ECO:0000256" key="5">
    <source>
        <dbReference type="SAM" id="Phobius"/>
    </source>
</evidence>
<keyword evidence="2 5" id="KW-0812">Transmembrane</keyword>
<dbReference type="Pfam" id="PF04134">
    <property type="entry name" value="DCC1-like"/>
    <property type="match status" value="1"/>
</dbReference>
<evidence type="ECO:0000256" key="2">
    <source>
        <dbReference type="ARBA" id="ARBA00022692"/>
    </source>
</evidence>
<feature type="transmembrane region" description="Helical" evidence="5">
    <location>
        <begin position="61"/>
        <end position="78"/>
    </location>
</feature>
<accession>A0ABS3YEZ4</accession>
<dbReference type="InterPro" id="IPR007263">
    <property type="entry name" value="DCC1-like"/>
</dbReference>
<reference evidence="8" key="1">
    <citation type="submission" date="2021-03" db="EMBL/GenBank/DDBJ databases">
        <title>Assistant Professor.</title>
        <authorList>
            <person name="Huq M.A."/>
        </authorList>
    </citation>
    <scope>NUCLEOTIDE SEQUENCE [LARGE SCALE GENOMIC DNA]</scope>
    <source>
        <strain evidence="8">MAH-28</strain>
    </source>
</reference>
<keyword evidence="8" id="KW-1185">Reference proteome</keyword>
<dbReference type="PANTHER" id="PTHR39535">
    <property type="entry name" value="SPORULATION-DELAYING PROTEIN SDPB"/>
    <property type="match status" value="1"/>
</dbReference>
<feature type="transmembrane region" description="Helical" evidence="5">
    <location>
        <begin position="148"/>
        <end position="167"/>
    </location>
</feature>
<evidence type="ECO:0000313" key="8">
    <source>
        <dbReference type="Proteomes" id="UP000679126"/>
    </source>
</evidence>
<evidence type="ECO:0000256" key="3">
    <source>
        <dbReference type="ARBA" id="ARBA00022989"/>
    </source>
</evidence>
<feature type="transmembrane region" description="Helical" evidence="5">
    <location>
        <begin position="207"/>
        <end position="229"/>
    </location>
</feature>
<dbReference type="PANTHER" id="PTHR39535:SF2">
    <property type="entry name" value="HTTM DOMAIN-CONTAINING PROTEIN"/>
    <property type="match status" value="1"/>
</dbReference>